<dbReference type="InterPro" id="IPR001387">
    <property type="entry name" value="Cro/C1-type_HTH"/>
</dbReference>
<organism evidence="3 4">
    <name type="scientific">Sporosarcina psychrophila</name>
    <name type="common">Bacillus psychrophilus</name>
    <dbReference type="NCBI Taxonomy" id="1476"/>
    <lineage>
        <taxon>Bacteria</taxon>
        <taxon>Bacillati</taxon>
        <taxon>Bacillota</taxon>
        <taxon>Bacilli</taxon>
        <taxon>Bacillales</taxon>
        <taxon>Caryophanaceae</taxon>
        <taxon>Sporosarcina</taxon>
    </lineage>
</organism>
<reference evidence="3 4" key="1">
    <citation type="submission" date="2024-06" db="EMBL/GenBank/DDBJ databases">
        <title>Sorghum-associated microbial communities from plants grown in Nebraska, USA.</title>
        <authorList>
            <person name="Schachtman D."/>
        </authorList>
    </citation>
    <scope>NUCLEOTIDE SEQUENCE [LARGE SCALE GENOMIC DNA]</scope>
    <source>
        <strain evidence="3 4">1288</strain>
    </source>
</reference>
<dbReference type="Gene3D" id="1.10.260.40">
    <property type="entry name" value="lambda repressor-like DNA-binding domains"/>
    <property type="match status" value="1"/>
</dbReference>
<keyword evidence="4" id="KW-1185">Reference proteome</keyword>
<dbReference type="PANTHER" id="PTHR46558">
    <property type="entry name" value="TRACRIPTIONAL REGULATORY PROTEIN-RELATED-RELATED"/>
    <property type="match status" value="1"/>
</dbReference>
<dbReference type="CDD" id="cd00093">
    <property type="entry name" value="HTH_XRE"/>
    <property type="match status" value="1"/>
</dbReference>
<sequence>MEIGSRIKVKRKENRYTQIELAKLVNVSPQVISNWERGYSDLSSSDVARLADVLNCSTEYLLGKTKTSKSDWNSKLPELTAKDERDITVDLEKMINNLESKDGYSAYDGHSMDDMDEEDKELLKASLENSLRLAKRIAKQKFTPIKYRD</sequence>
<dbReference type="SUPFAM" id="SSF47413">
    <property type="entry name" value="lambda repressor-like DNA-binding domains"/>
    <property type="match status" value="1"/>
</dbReference>
<keyword evidence="1" id="KW-0238">DNA-binding</keyword>
<comment type="caution">
    <text evidence="3">The sequence shown here is derived from an EMBL/GenBank/DDBJ whole genome shotgun (WGS) entry which is preliminary data.</text>
</comment>
<accession>A0ABV2KCG4</accession>
<evidence type="ECO:0000313" key="3">
    <source>
        <dbReference type="EMBL" id="MET3658330.1"/>
    </source>
</evidence>
<proteinExistence type="predicted"/>
<dbReference type="Proteomes" id="UP001549104">
    <property type="component" value="Unassembled WGS sequence"/>
</dbReference>
<dbReference type="RefSeq" id="WP_354313960.1">
    <property type="nucleotide sequence ID" value="NZ_JBEPME010000005.1"/>
</dbReference>
<evidence type="ECO:0000259" key="2">
    <source>
        <dbReference type="PROSITE" id="PS50943"/>
    </source>
</evidence>
<dbReference type="InterPro" id="IPR010982">
    <property type="entry name" value="Lambda_DNA-bd_dom_sf"/>
</dbReference>
<dbReference type="SMART" id="SM00530">
    <property type="entry name" value="HTH_XRE"/>
    <property type="match status" value="1"/>
</dbReference>
<dbReference type="PROSITE" id="PS50943">
    <property type="entry name" value="HTH_CROC1"/>
    <property type="match status" value="1"/>
</dbReference>
<gene>
    <name evidence="3" type="ORF">ABIC55_003447</name>
</gene>
<feature type="domain" description="HTH cro/C1-type" evidence="2">
    <location>
        <begin position="7"/>
        <end position="61"/>
    </location>
</feature>
<dbReference type="Pfam" id="PF01381">
    <property type="entry name" value="HTH_3"/>
    <property type="match status" value="1"/>
</dbReference>
<evidence type="ECO:0000256" key="1">
    <source>
        <dbReference type="ARBA" id="ARBA00023125"/>
    </source>
</evidence>
<dbReference type="PANTHER" id="PTHR46558:SF11">
    <property type="entry name" value="HTH-TYPE TRANSCRIPTIONAL REGULATOR XRE"/>
    <property type="match status" value="1"/>
</dbReference>
<evidence type="ECO:0000313" key="4">
    <source>
        <dbReference type="Proteomes" id="UP001549104"/>
    </source>
</evidence>
<dbReference type="EMBL" id="JBEPME010000005">
    <property type="protein sequence ID" value="MET3658330.1"/>
    <property type="molecule type" value="Genomic_DNA"/>
</dbReference>
<protein>
    <submittedName>
        <fullName evidence="3">Transcriptional regulator with XRE-family HTH domain</fullName>
    </submittedName>
</protein>
<name>A0ABV2KCG4_SPOPS</name>